<evidence type="ECO:0000313" key="4">
    <source>
        <dbReference type="EMBL" id="AFK07830.1"/>
    </source>
</evidence>
<keyword evidence="1 4" id="KW-0489">Methyltransferase</keyword>
<dbReference type="SMART" id="SM00967">
    <property type="entry name" value="SpoU_sub_bind"/>
    <property type="match status" value="1"/>
</dbReference>
<dbReference type="GO" id="GO:0003723">
    <property type="term" value="F:RNA binding"/>
    <property type="evidence" value="ECO:0007669"/>
    <property type="project" value="InterPro"/>
</dbReference>
<evidence type="ECO:0000259" key="3">
    <source>
        <dbReference type="SMART" id="SM00967"/>
    </source>
</evidence>
<dbReference type="GO" id="GO:0032259">
    <property type="term" value="P:methylation"/>
    <property type="evidence" value="ECO:0007669"/>
    <property type="project" value="UniProtKB-KW"/>
</dbReference>
<dbReference type="NCBIfam" id="TIGR00186">
    <property type="entry name" value="rRNA_methyl_3"/>
    <property type="match status" value="1"/>
</dbReference>
<dbReference type="AlphaFoldDB" id="I2F7C7"/>
<feature type="domain" description="RNA 2-O ribose methyltransferase substrate binding" evidence="3">
    <location>
        <begin position="2"/>
        <end position="81"/>
    </location>
</feature>
<dbReference type="SUPFAM" id="SSF55315">
    <property type="entry name" value="L30e-like"/>
    <property type="match status" value="1"/>
</dbReference>
<gene>
    <name evidence="4" type="ORF">Theba_2197</name>
</gene>
<dbReference type="InterPro" id="IPR001537">
    <property type="entry name" value="SpoU_MeTrfase"/>
</dbReference>
<dbReference type="EMBL" id="CP003532">
    <property type="protein sequence ID" value="AFK07830.1"/>
    <property type="molecule type" value="Genomic_DNA"/>
</dbReference>
<protein>
    <submittedName>
        <fullName evidence="4">rRNA methylase, putative, group 3</fullName>
    </submittedName>
</protein>
<dbReference type="Pfam" id="PF08032">
    <property type="entry name" value="SpoU_sub_bind"/>
    <property type="match status" value="1"/>
</dbReference>
<sequence length="247" mass="27577">MYLHGRNVLRELLTVDSSALNVKRIVFTNQKNVDSQLLELAEESKARGFRIEEMAPEKLANLCREKKHQGVVIDLKQFPYSDSEELLRAIEEQRTATIVLLDQIQDPHNLGAIIRTSVAVGADAIAITSSNSAEITPSVVKVSAGLAFKIPIIKIINMAQFEEILKEKGFWIYASDMEGIPYYENEYSEKSAIVFGNEGKGVRRLVKERSDRLISIPMEDTVDSLNVAASAAIILFDRRRQLALGGE</sequence>
<keyword evidence="5" id="KW-1185">Reference proteome</keyword>
<proteinExistence type="predicted"/>
<dbReference type="Gene3D" id="3.40.1280.10">
    <property type="match status" value="1"/>
</dbReference>
<dbReference type="GO" id="GO:0006396">
    <property type="term" value="P:RNA processing"/>
    <property type="evidence" value="ECO:0007669"/>
    <property type="project" value="InterPro"/>
</dbReference>
<dbReference type="CDD" id="cd18103">
    <property type="entry name" value="SpoU-like_RlmB"/>
    <property type="match status" value="1"/>
</dbReference>
<dbReference type="InterPro" id="IPR004441">
    <property type="entry name" value="rRNA_MeTrfase_TrmH"/>
</dbReference>
<dbReference type="HOGENOM" id="CLU_021322_0_1_0"/>
<dbReference type="Gene3D" id="3.30.1330.30">
    <property type="match status" value="1"/>
</dbReference>
<dbReference type="GO" id="GO:0005829">
    <property type="term" value="C:cytosol"/>
    <property type="evidence" value="ECO:0007669"/>
    <property type="project" value="TreeGrafter"/>
</dbReference>
<evidence type="ECO:0000313" key="5">
    <source>
        <dbReference type="Proteomes" id="UP000002881"/>
    </source>
</evidence>
<name>I2F7C7_9BACT</name>
<dbReference type="InterPro" id="IPR029028">
    <property type="entry name" value="Alpha/beta_knot_MTases"/>
</dbReference>
<organism evidence="4 5">
    <name type="scientific">Mesotoga prima MesG1.Ag.4.2</name>
    <dbReference type="NCBI Taxonomy" id="660470"/>
    <lineage>
        <taxon>Bacteria</taxon>
        <taxon>Thermotogati</taxon>
        <taxon>Thermotogota</taxon>
        <taxon>Thermotogae</taxon>
        <taxon>Kosmotogales</taxon>
        <taxon>Kosmotogaceae</taxon>
        <taxon>Mesotoga</taxon>
    </lineage>
</organism>
<evidence type="ECO:0000256" key="2">
    <source>
        <dbReference type="ARBA" id="ARBA00022679"/>
    </source>
</evidence>
<dbReference type="Proteomes" id="UP000002881">
    <property type="component" value="Chromosome"/>
</dbReference>
<keyword evidence="2" id="KW-0808">Transferase</keyword>
<dbReference type="eggNOG" id="COG0566">
    <property type="taxonomic scope" value="Bacteria"/>
</dbReference>
<dbReference type="GO" id="GO:0008173">
    <property type="term" value="F:RNA methyltransferase activity"/>
    <property type="evidence" value="ECO:0007669"/>
    <property type="project" value="InterPro"/>
</dbReference>
<dbReference type="InterPro" id="IPR029064">
    <property type="entry name" value="Ribosomal_eL30-like_sf"/>
</dbReference>
<accession>I2F7C7</accession>
<dbReference type="KEGG" id="mpg:Theba_2197"/>
<dbReference type="Pfam" id="PF00588">
    <property type="entry name" value="SpoU_methylase"/>
    <property type="match status" value="1"/>
</dbReference>
<evidence type="ECO:0000256" key="1">
    <source>
        <dbReference type="ARBA" id="ARBA00022603"/>
    </source>
</evidence>
<reference evidence="4 5" key="1">
    <citation type="journal article" date="2012" name="Genome Biol. Evol.">
        <title>Genome Sequence of the Mesophilic Thermotogales Bacterium Mesotoga prima MesG1.Ag.4.2 Reveals the Largest Thermotogales Genome To Date.</title>
        <authorList>
            <person name="Zhaxybayeva O."/>
            <person name="Swithers K.S."/>
            <person name="Foght J."/>
            <person name="Green A.G."/>
            <person name="Bruce D."/>
            <person name="Detter C."/>
            <person name="Han S."/>
            <person name="Teshima H."/>
            <person name="Han J."/>
            <person name="Woyke T."/>
            <person name="Pitluck S."/>
            <person name="Nolan M."/>
            <person name="Ivanova N."/>
            <person name="Pati A."/>
            <person name="Land M.L."/>
            <person name="Dlutek M."/>
            <person name="Doolittle W.F."/>
            <person name="Noll K.M."/>
            <person name="Nesbo C.L."/>
        </authorList>
    </citation>
    <scope>NUCLEOTIDE SEQUENCE [LARGE SCALE GENOMIC DNA]</scope>
    <source>
        <strain evidence="5">mesG1.Ag.4.2</strain>
    </source>
</reference>
<dbReference type="InterPro" id="IPR013123">
    <property type="entry name" value="SpoU_subst-bd"/>
</dbReference>
<dbReference type="SUPFAM" id="SSF75217">
    <property type="entry name" value="alpha/beta knot"/>
    <property type="match status" value="1"/>
</dbReference>
<dbReference type="PANTHER" id="PTHR46429">
    <property type="entry name" value="23S RRNA (GUANOSINE-2'-O-)-METHYLTRANSFERASE RLMB"/>
    <property type="match status" value="1"/>
</dbReference>
<dbReference type="InterPro" id="IPR029026">
    <property type="entry name" value="tRNA_m1G_MTases_N"/>
</dbReference>
<dbReference type="PANTHER" id="PTHR46429:SF1">
    <property type="entry name" value="23S RRNA (GUANOSINE-2'-O-)-METHYLTRANSFERASE RLMB"/>
    <property type="match status" value="1"/>
</dbReference>
<dbReference type="STRING" id="660470.Theba_2197"/>